<sequence length="326" mass="36362">MARGPLYEPDYRPQFSGHETFPLKYGWLKKAVDAVEATQVGVSNRSVFLADEAIGNFGVGKNMVTAIRYWAESVGMITPADGEGRIETTALGKLIFGTGGLDPFMEVAATSWLAHWRLCGRPNRTTWYWVFGYLPETDFDRELVYRALTGLAKDRKWQRISDATVKRDVDCFIRSYASRAVTAGAIHEDELESPLVELGLIRAVGRKDGFRMVRGAKPSLGQGVFLYALLDFWDRYASLAASRRNSLSFEAIAYEPGSPGRVFLLDETDLADRLAELETFTGGALMWSETAGLKQVLRRRDIDEAEALEFVTRDFADAAAEMRIAS</sequence>
<keyword evidence="3" id="KW-1185">Reference proteome</keyword>
<feature type="domain" description="DUF4007" evidence="1">
    <location>
        <begin position="15"/>
        <end position="304"/>
    </location>
</feature>
<dbReference type="InterPro" id="IPR025248">
    <property type="entry name" value="DUF4007"/>
</dbReference>
<dbReference type="AlphaFoldDB" id="A0A6M1S9X1"/>
<organism evidence="2 3">
    <name type="scientific">Devosia aurantiaca</name>
    <dbReference type="NCBI Taxonomy" id="2714858"/>
    <lineage>
        <taxon>Bacteria</taxon>
        <taxon>Pseudomonadati</taxon>
        <taxon>Pseudomonadota</taxon>
        <taxon>Alphaproteobacteria</taxon>
        <taxon>Hyphomicrobiales</taxon>
        <taxon>Devosiaceae</taxon>
        <taxon>Devosia</taxon>
    </lineage>
</organism>
<evidence type="ECO:0000313" key="3">
    <source>
        <dbReference type="Proteomes" id="UP000474802"/>
    </source>
</evidence>
<dbReference type="RefSeq" id="WP_164532857.1">
    <property type="nucleotide sequence ID" value="NZ_JAALFG010000001.1"/>
</dbReference>
<accession>A0A6M1S9X1</accession>
<evidence type="ECO:0000313" key="2">
    <source>
        <dbReference type="EMBL" id="NGP16607.1"/>
    </source>
</evidence>
<gene>
    <name evidence="2" type="ORF">G5575_01925</name>
</gene>
<reference evidence="2 3" key="1">
    <citation type="submission" date="2020-02" db="EMBL/GenBank/DDBJ databases">
        <authorList>
            <person name="Khan S.A."/>
            <person name="Jeon C.O."/>
            <person name="Chun B.H."/>
        </authorList>
    </citation>
    <scope>NUCLEOTIDE SEQUENCE [LARGE SCALE GENOMIC DNA]</scope>
    <source>
        <strain evidence="2 3">H239</strain>
    </source>
</reference>
<dbReference type="EMBL" id="JAALFG010000001">
    <property type="protein sequence ID" value="NGP16607.1"/>
    <property type="molecule type" value="Genomic_DNA"/>
</dbReference>
<dbReference type="Pfam" id="PF13182">
    <property type="entry name" value="DUF4007"/>
    <property type="match status" value="1"/>
</dbReference>
<comment type="caution">
    <text evidence="2">The sequence shown here is derived from an EMBL/GenBank/DDBJ whole genome shotgun (WGS) entry which is preliminary data.</text>
</comment>
<evidence type="ECO:0000259" key="1">
    <source>
        <dbReference type="Pfam" id="PF13182"/>
    </source>
</evidence>
<protein>
    <submittedName>
        <fullName evidence="2">DUF4007 family protein</fullName>
    </submittedName>
</protein>
<dbReference type="Proteomes" id="UP000474802">
    <property type="component" value="Unassembled WGS sequence"/>
</dbReference>
<reference evidence="2 3" key="2">
    <citation type="submission" date="2020-03" db="EMBL/GenBank/DDBJ databases">
        <title>Devosia chinhatensis sp. nov., isolated from a hexachlorocyclohexane (HCH) dump site in India.</title>
        <authorList>
            <person name="Kumar M."/>
            <person name="Lal R."/>
        </authorList>
    </citation>
    <scope>NUCLEOTIDE SEQUENCE [LARGE SCALE GENOMIC DNA]</scope>
    <source>
        <strain evidence="2 3">H239</strain>
    </source>
</reference>
<name>A0A6M1S9X1_9HYPH</name>
<proteinExistence type="predicted"/>